<evidence type="ECO:0000313" key="4">
    <source>
        <dbReference type="Proteomes" id="UP001172687"/>
    </source>
</evidence>
<accession>A0ABT8HHZ6</accession>
<evidence type="ECO:0000259" key="2">
    <source>
        <dbReference type="Pfam" id="PF10056"/>
    </source>
</evidence>
<feature type="compositionally biased region" description="Basic and acidic residues" evidence="1">
    <location>
        <begin position="1"/>
        <end position="17"/>
    </location>
</feature>
<keyword evidence="4" id="KW-1185">Reference proteome</keyword>
<feature type="domain" description="DUF2293" evidence="2">
    <location>
        <begin position="40"/>
        <end position="122"/>
    </location>
</feature>
<dbReference type="Pfam" id="PF10056">
    <property type="entry name" value="DUF2293"/>
    <property type="match status" value="1"/>
</dbReference>
<comment type="caution">
    <text evidence="3">The sequence shown here is derived from an EMBL/GenBank/DDBJ whole genome shotgun (WGS) entry which is preliminary data.</text>
</comment>
<reference evidence="3" key="1">
    <citation type="submission" date="2023-07" db="EMBL/GenBank/DDBJ databases">
        <title>Degradation of tert-butanol by M. austroafricanum TBA100.</title>
        <authorList>
            <person name="Helbich S."/>
            <person name="Vainshtein Y."/>
        </authorList>
    </citation>
    <scope>NUCLEOTIDE SEQUENCE</scope>
    <source>
        <strain evidence="3">TBA100</strain>
    </source>
</reference>
<dbReference type="EMBL" id="JAUHTC010000074">
    <property type="protein sequence ID" value="MDN4520371.1"/>
    <property type="molecule type" value="Genomic_DNA"/>
</dbReference>
<proteinExistence type="predicted"/>
<name>A0ABT8HHZ6_MYCAO</name>
<sequence length="129" mass="14424">MPRDCRQGRERSADNSPHHNLGAHAATVDERLRREITERIRTQFPGCPSARADAVGYYAAVRGGGRRARNGAADPDSIRLAATESVRRIDTDYDDLYLSGCDRDDSRRKVQGRVEQILDAWRSGVTILD</sequence>
<dbReference type="RefSeq" id="WP_105387521.1">
    <property type="nucleotide sequence ID" value="NZ_CP070380.1"/>
</dbReference>
<dbReference type="InterPro" id="IPR018744">
    <property type="entry name" value="DUF2293"/>
</dbReference>
<protein>
    <submittedName>
        <fullName evidence="3">DUF2293 domain-containing protein</fullName>
    </submittedName>
</protein>
<gene>
    <name evidence="3" type="ORF">QYF68_21470</name>
</gene>
<organism evidence="3 4">
    <name type="scientific">Mycolicibacterium austroafricanum</name>
    <name type="common">Mycobacterium austroafricanum</name>
    <dbReference type="NCBI Taxonomy" id="39687"/>
    <lineage>
        <taxon>Bacteria</taxon>
        <taxon>Bacillati</taxon>
        <taxon>Actinomycetota</taxon>
        <taxon>Actinomycetes</taxon>
        <taxon>Mycobacteriales</taxon>
        <taxon>Mycobacteriaceae</taxon>
        <taxon>Mycolicibacterium</taxon>
    </lineage>
</organism>
<evidence type="ECO:0000313" key="3">
    <source>
        <dbReference type="EMBL" id="MDN4520371.1"/>
    </source>
</evidence>
<evidence type="ECO:0000256" key="1">
    <source>
        <dbReference type="SAM" id="MobiDB-lite"/>
    </source>
</evidence>
<feature type="region of interest" description="Disordered" evidence="1">
    <location>
        <begin position="1"/>
        <end position="27"/>
    </location>
</feature>
<dbReference type="Proteomes" id="UP001172687">
    <property type="component" value="Unassembled WGS sequence"/>
</dbReference>